<dbReference type="Proteomes" id="UP000299102">
    <property type="component" value="Unassembled WGS sequence"/>
</dbReference>
<name>A0A4C1VAV4_EUMVA</name>
<proteinExistence type="predicted"/>
<evidence type="ECO:0000313" key="2">
    <source>
        <dbReference type="Proteomes" id="UP000299102"/>
    </source>
</evidence>
<dbReference type="AlphaFoldDB" id="A0A4C1VAV4"/>
<keyword evidence="2" id="KW-1185">Reference proteome</keyword>
<comment type="caution">
    <text evidence="1">The sequence shown here is derived from an EMBL/GenBank/DDBJ whole genome shotgun (WGS) entry which is preliminary data.</text>
</comment>
<protein>
    <submittedName>
        <fullName evidence="1">Uncharacterized protein</fullName>
    </submittedName>
</protein>
<organism evidence="1 2">
    <name type="scientific">Eumeta variegata</name>
    <name type="common">Bagworm moth</name>
    <name type="synonym">Eumeta japonica</name>
    <dbReference type="NCBI Taxonomy" id="151549"/>
    <lineage>
        <taxon>Eukaryota</taxon>
        <taxon>Metazoa</taxon>
        <taxon>Ecdysozoa</taxon>
        <taxon>Arthropoda</taxon>
        <taxon>Hexapoda</taxon>
        <taxon>Insecta</taxon>
        <taxon>Pterygota</taxon>
        <taxon>Neoptera</taxon>
        <taxon>Endopterygota</taxon>
        <taxon>Lepidoptera</taxon>
        <taxon>Glossata</taxon>
        <taxon>Ditrysia</taxon>
        <taxon>Tineoidea</taxon>
        <taxon>Psychidae</taxon>
        <taxon>Oiketicinae</taxon>
        <taxon>Eumeta</taxon>
    </lineage>
</organism>
<sequence length="92" mass="10497">MCKISQQTNSVSLKRSSRYRFYVEITTRIGLSRCTRLDLADALVSTRPAPDQFRDAAKAYETSYDNVTDRNILFNKSNKRASCVVFGLMPTH</sequence>
<evidence type="ECO:0000313" key="1">
    <source>
        <dbReference type="EMBL" id="GBP35427.1"/>
    </source>
</evidence>
<dbReference type="EMBL" id="BGZK01000303">
    <property type="protein sequence ID" value="GBP35427.1"/>
    <property type="molecule type" value="Genomic_DNA"/>
</dbReference>
<gene>
    <name evidence="1" type="ORF">EVAR_94878_1</name>
</gene>
<reference evidence="1 2" key="1">
    <citation type="journal article" date="2019" name="Commun. Biol.">
        <title>The bagworm genome reveals a unique fibroin gene that provides high tensile strength.</title>
        <authorList>
            <person name="Kono N."/>
            <person name="Nakamura H."/>
            <person name="Ohtoshi R."/>
            <person name="Tomita M."/>
            <person name="Numata K."/>
            <person name="Arakawa K."/>
        </authorList>
    </citation>
    <scope>NUCLEOTIDE SEQUENCE [LARGE SCALE GENOMIC DNA]</scope>
</reference>
<accession>A0A4C1VAV4</accession>